<sequence length="100" mass="11088">MRGGCRGFIGPFPLPLWMRYSVVSRSLRRDSGFSAWSSRGVSDFLLRHAFDDGQDVTSLRVKRKNAEPQNTTAYTIAEIAPLARSSVWIGVESSPIQASL</sequence>
<dbReference type="EMBL" id="FZNR01000020">
    <property type="protein sequence ID" value="SNS64940.1"/>
    <property type="molecule type" value="Genomic_DNA"/>
</dbReference>
<dbReference type="AlphaFoldDB" id="A0A239G760"/>
<dbReference type="Proteomes" id="UP000198415">
    <property type="component" value="Unassembled WGS sequence"/>
</dbReference>
<keyword evidence="2" id="KW-1185">Reference proteome</keyword>
<proteinExistence type="predicted"/>
<evidence type="ECO:0000313" key="1">
    <source>
        <dbReference type="EMBL" id="SNS64940.1"/>
    </source>
</evidence>
<organism evidence="1 2">
    <name type="scientific">Actinoplanes regularis</name>
    <dbReference type="NCBI Taxonomy" id="52697"/>
    <lineage>
        <taxon>Bacteria</taxon>
        <taxon>Bacillati</taxon>
        <taxon>Actinomycetota</taxon>
        <taxon>Actinomycetes</taxon>
        <taxon>Micromonosporales</taxon>
        <taxon>Micromonosporaceae</taxon>
        <taxon>Actinoplanes</taxon>
    </lineage>
</organism>
<gene>
    <name evidence="1" type="ORF">SAMN06264365_12056</name>
</gene>
<name>A0A239G760_9ACTN</name>
<evidence type="ECO:0000313" key="2">
    <source>
        <dbReference type="Proteomes" id="UP000198415"/>
    </source>
</evidence>
<protein>
    <submittedName>
        <fullName evidence="1">Uncharacterized protein</fullName>
    </submittedName>
</protein>
<accession>A0A239G760</accession>
<reference evidence="1 2" key="1">
    <citation type="submission" date="2017-06" db="EMBL/GenBank/DDBJ databases">
        <authorList>
            <person name="Kim H.J."/>
            <person name="Triplett B.A."/>
        </authorList>
    </citation>
    <scope>NUCLEOTIDE SEQUENCE [LARGE SCALE GENOMIC DNA]</scope>
    <source>
        <strain evidence="1 2">DSM 43151</strain>
    </source>
</reference>